<reference evidence="1 2" key="1">
    <citation type="journal article" date="2021" name="Front. Genet.">
        <title>Chromosome-Level Genome Assembly Reveals Significant Gene Expansion in the Toll and IMD Signaling Pathways of Dendrolimus kikuchii.</title>
        <authorList>
            <person name="Zhou J."/>
            <person name="Wu P."/>
            <person name="Xiong Z."/>
            <person name="Liu N."/>
            <person name="Zhao N."/>
            <person name="Ji M."/>
            <person name="Qiu Y."/>
            <person name="Yang B."/>
        </authorList>
    </citation>
    <scope>NUCLEOTIDE SEQUENCE [LARGE SCALE GENOMIC DNA]</scope>
    <source>
        <strain evidence="1">Ann1</strain>
    </source>
</reference>
<dbReference type="Proteomes" id="UP000824533">
    <property type="component" value="Linkage Group LG27"/>
</dbReference>
<protein>
    <submittedName>
        <fullName evidence="1">Uncharacterized protein</fullName>
    </submittedName>
</protein>
<accession>A0ACC1CG23</accession>
<name>A0ACC1CG23_9NEOP</name>
<organism evidence="1 2">
    <name type="scientific">Dendrolimus kikuchii</name>
    <dbReference type="NCBI Taxonomy" id="765133"/>
    <lineage>
        <taxon>Eukaryota</taxon>
        <taxon>Metazoa</taxon>
        <taxon>Ecdysozoa</taxon>
        <taxon>Arthropoda</taxon>
        <taxon>Hexapoda</taxon>
        <taxon>Insecta</taxon>
        <taxon>Pterygota</taxon>
        <taxon>Neoptera</taxon>
        <taxon>Endopterygota</taxon>
        <taxon>Lepidoptera</taxon>
        <taxon>Glossata</taxon>
        <taxon>Ditrysia</taxon>
        <taxon>Bombycoidea</taxon>
        <taxon>Lasiocampidae</taxon>
        <taxon>Dendrolimus</taxon>
    </lineage>
</organism>
<dbReference type="EMBL" id="CM034413">
    <property type="protein sequence ID" value="KAJ0170424.1"/>
    <property type="molecule type" value="Genomic_DNA"/>
</dbReference>
<evidence type="ECO:0000313" key="2">
    <source>
        <dbReference type="Proteomes" id="UP000824533"/>
    </source>
</evidence>
<keyword evidence="2" id="KW-1185">Reference proteome</keyword>
<sequence>MTQILTGHGCFDKYLCRIVGCLPSPECCQCGAPDTAGLINTLIDNLPIELHLPGYNFCGPGTKLKKRLKRGDKGINPLDEACKHHDIAYAQNSSLEHRHTADLELASAAEKRWRESKDLSERVAALAVNKLMKFKVKRGMGLTKVIKAARKHRCNNKLVSAAIKAAKKSFKHKGGVRKPRVIALPKKGGFLPLLPILGALAALNQSLSRNPVILGRSPFKISSPTHCTCTVSIIFYMSVCLTPQTKSDDTMAASS</sequence>
<gene>
    <name evidence="1" type="ORF">K1T71_013795</name>
</gene>
<comment type="caution">
    <text evidence="1">The sequence shown here is derived from an EMBL/GenBank/DDBJ whole genome shotgun (WGS) entry which is preliminary data.</text>
</comment>
<evidence type="ECO:0000313" key="1">
    <source>
        <dbReference type="EMBL" id="KAJ0170424.1"/>
    </source>
</evidence>
<proteinExistence type="predicted"/>